<dbReference type="Proteomes" id="UP000001007">
    <property type="component" value="Chromosome"/>
</dbReference>
<gene>
    <name evidence="2" type="ordered locus">CT0559</name>
</gene>
<dbReference type="STRING" id="194439.CT0559"/>
<dbReference type="EnsemblBacteria" id="AAM71801">
    <property type="protein sequence ID" value="AAM71801"/>
    <property type="gene ID" value="CT0559"/>
</dbReference>
<proteinExistence type="predicted"/>
<keyword evidence="3" id="KW-1185">Reference proteome</keyword>
<dbReference type="KEGG" id="cte:CT0559"/>
<reference evidence="2 3" key="1">
    <citation type="journal article" date="2002" name="Proc. Natl. Acad. Sci. U.S.A.">
        <title>The complete genome sequence of Chlorobium tepidum TLS, a photosynthetic, anaerobic, green-sulfur bacterium.</title>
        <authorList>
            <person name="Eisen J.A."/>
            <person name="Nelson K.E."/>
            <person name="Paulsen I.T."/>
            <person name="Heidelberg J.F."/>
            <person name="Wu M."/>
            <person name="Dodson R.J."/>
            <person name="Deboy R."/>
            <person name="Gwinn M.L."/>
            <person name="Nelson W.C."/>
            <person name="Haft D.H."/>
            <person name="Hickey E.K."/>
            <person name="Peterson J.D."/>
            <person name="Durkin A.S."/>
            <person name="Kolonay J.L."/>
            <person name="Yang F."/>
            <person name="Holt I."/>
            <person name="Umayam L.A."/>
            <person name="Mason T."/>
            <person name="Brenner M."/>
            <person name="Shea T.P."/>
            <person name="Parksey D."/>
            <person name="Nierman W.C."/>
            <person name="Feldblyum T.V."/>
            <person name="Hansen C.L."/>
            <person name="Craven M.B."/>
            <person name="Radune D."/>
            <person name="Vamathevan J."/>
            <person name="Khouri H."/>
            <person name="White O."/>
            <person name="Gruber T.M."/>
            <person name="Ketchum K.A."/>
            <person name="Venter J.C."/>
            <person name="Tettelin H."/>
            <person name="Bryant D.A."/>
            <person name="Fraser C.M."/>
        </authorList>
    </citation>
    <scope>NUCLEOTIDE SEQUENCE [LARGE SCALE GENOMIC DNA]</scope>
    <source>
        <strain evidence="3">ATCC 49652 / DSM 12025 / NBRC 103806 / TLS</strain>
    </source>
</reference>
<dbReference type="eggNOG" id="ENOG50337KR">
    <property type="taxonomic scope" value="Bacteria"/>
</dbReference>
<evidence type="ECO:0000313" key="3">
    <source>
        <dbReference type="Proteomes" id="UP000001007"/>
    </source>
</evidence>
<name>Q8KEX3_CHLTE</name>
<evidence type="ECO:0000313" key="2">
    <source>
        <dbReference type="EMBL" id="AAM71801.1"/>
    </source>
</evidence>
<keyword evidence="1" id="KW-0812">Transmembrane</keyword>
<dbReference type="RefSeq" id="WP_010932246.1">
    <property type="nucleotide sequence ID" value="NC_002932.3"/>
</dbReference>
<keyword evidence="1" id="KW-0472">Membrane</keyword>
<dbReference type="OrthoDB" id="597782at2"/>
<dbReference type="EMBL" id="AE006470">
    <property type="protein sequence ID" value="AAM71801.1"/>
    <property type="molecule type" value="Genomic_DNA"/>
</dbReference>
<sequence length="183" mass="20233">MGLKWIFTALFSVLFRPEVFWSDARERFREVNAMKDYAAPVIAIVQFVKLPFIGTPRMAMLLAIISFTIDVAVLYLLTGVMDSVAEAERSAPVQHEIMTALSFSLTPIWLAEPFGFAGTWRWLFIAAALAYTVFISRTGLQAMLGSDESGVEAFSGKSAFLVGAMAMISSLLQNGLIRFFISI</sequence>
<feature type="transmembrane region" description="Helical" evidence="1">
    <location>
        <begin position="61"/>
        <end position="81"/>
    </location>
</feature>
<dbReference type="AlphaFoldDB" id="Q8KEX3"/>
<organism evidence="2 3">
    <name type="scientific">Chlorobaculum tepidum (strain ATCC 49652 / DSM 12025 / NBRC 103806 / TLS)</name>
    <name type="common">Chlorobium tepidum</name>
    <dbReference type="NCBI Taxonomy" id="194439"/>
    <lineage>
        <taxon>Bacteria</taxon>
        <taxon>Pseudomonadati</taxon>
        <taxon>Chlorobiota</taxon>
        <taxon>Chlorobiia</taxon>
        <taxon>Chlorobiales</taxon>
        <taxon>Chlorobiaceae</taxon>
        <taxon>Chlorobaculum</taxon>
    </lineage>
</organism>
<keyword evidence="1" id="KW-1133">Transmembrane helix</keyword>
<protein>
    <recommendedName>
        <fullName evidence="4">Yip1 domain-containing protein</fullName>
    </recommendedName>
</protein>
<evidence type="ECO:0000256" key="1">
    <source>
        <dbReference type="SAM" id="Phobius"/>
    </source>
</evidence>
<feature type="transmembrane region" description="Helical" evidence="1">
    <location>
        <begin position="122"/>
        <end position="140"/>
    </location>
</feature>
<dbReference type="HOGENOM" id="CLU_1472716_0_0_10"/>
<feature type="transmembrane region" description="Helical" evidence="1">
    <location>
        <begin position="160"/>
        <end position="181"/>
    </location>
</feature>
<accession>Q8KEX3</accession>
<evidence type="ECO:0008006" key="4">
    <source>
        <dbReference type="Google" id="ProtNLM"/>
    </source>
</evidence>